<keyword evidence="1" id="KW-0732">Signal</keyword>
<reference evidence="2 3" key="1">
    <citation type="submission" date="2023-11" db="EMBL/GenBank/DDBJ databases">
        <title>Halocaridina rubra genome assembly.</title>
        <authorList>
            <person name="Smith C."/>
        </authorList>
    </citation>
    <scope>NUCLEOTIDE SEQUENCE [LARGE SCALE GENOMIC DNA]</scope>
    <source>
        <strain evidence="2">EP-1</strain>
        <tissue evidence="2">Whole</tissue>
    </source>
</reference>
<feature type="signal peptide" evidence="1">
    <location>
        <begin position="1"/>
        <end position="21"/>
    </location>
</feature>
<keyword evidence="3" id="KW-1185">Reference proteome</keyword>
<evidence type="ECO:0008006" key="4">
    <source>
        <dbReference type="Google" id="ProtNLM"/>
    </source>
</evidence>
<evidence type="ECO:0000313" key="2">
    <source>
        <dbReference type="EMBL" id="KAK7077841.1"/>
    </source>
</evidence>
<evidence type="ECO:0000313" key="3">
    <source>
        <dbReference type="Proteomes" id="UP001381693"/>
    </source>
</evidence>
<protein>
    <recommendedName>
        <fullName evidence="4">Saposin B-type domain-containing protein</fullName>
    </recommendedName>
</protein>
<dbReference type="Proteomes" id="UP001381693">
    <property type="component" value="Unassembled WGS sequence"/>
</dbReference>
<evidence type="ECO:0000256" key="1">
    <source>
        <dbReference type="SAM" id="SignalP"/>
    </source>
</evidence>
<feature type="chain" id="PRO_5042851606" description="Saposin B-type domain-containing protein" evidence="1">
    <location>
        <begin position="22"/>
        <end position="131"/>
    </location>
</feature>
<dbReference type="EMBL" id="JAXCGZ010008205">
    <property type="protein sequence ID" value="KAK7077841.1"/>
    <property type="molecule type" value="Genomic_DNA"/>
</dbReference>
<comment type="caution">
    <text evidence="2">The sequence shown here is derived from an EMBL/GenBank/DDBJ whole genome shotgun (WGS) entry which is preliminary data.</text>
</comment>
<dbReference type="AlphaFoldDB" id="A0AAN9A2C0"/>
<name>A0AAN9A2C0_HALRR</name>
<organism evidence="2 3">
    <name type="scientific">Halocaridina rubra</name>
    <name type="common">Hawaiian red shrimp</name>
    <dbReference type="NCBI Taxonomy" id="373956"/>
    <lineage>
        <taxon>Eukaryota</taxon>
        <taxon>Metazoa</taxon>
        <taxon>Ecdysozoa</taxon>
        <taxon>Arthropoda</taxon>
        <taxon>Crustacea</taxon>
        <taxon>Multicrustacea</taxon>
        <taxon>Malacostraca</taxon>
        <taxon>Eumalacostraca</taxon>
        <taxon>Eucarida</taxon>
        <taxon>Decapoda</taxon>
        <taxon>Pleocyemata</taxon>
        <taxon>Caridea</taxon>
        <taxon>Atyoidea</taxon>
        <taxon>Atyidae</taxon>
        <taxon>Halocaridina</taxon>
    </lineage>
</organism>
<gene>
    <name evidence="2" type="ORF">SK128_021526</name>
</gene>
<sequence>MEKRGFLVLLLLLILGSQSLCQESKLSRLLEELHLDDTSTQLQLLKFVRRDEISESLECLMNNGGPGCDPRTPQIRSVLQELATTGYVCGVCSRSVQRAIDAVVRSIRRKVTSEECHSLESTLQLSTPLCT</sequence>
<accession>A0AAN9A2C0</accession>
<proteinExistence type="predicted"/>